<dbReference type="AlphaFoldDB" id="A0A0V1A8R7"/>
<evidence type="ECO:0000313" key="2">
    <source>
        <dbReference type="Proteomes" id="UP000054783"/>
    </source>
</evidence>
<accession>A0A0V1A8R7</accession>
<dbReference type="EMBL" id="JYDQ01000018">
    <property type="protein sequence ID" value="KRY21239.1"/>
    <property type="molecule type" value="Genomic_DNA"/>
</dbReference>
<evidence type="ECO:0000313" key="1">
    <source>
        <dbReference type="EMBL" id="KRY21239.1"/>
    </source>
</evidence>
<protein>
    <submittedName>
        <fullName evidence="1">Uncharacterized protein</fullName>
    </submittedName>
</protein>
<gene>
    <name evidence="1" type="ORF">T12_6189</name>
</gene>
<name>A0A0V1A8R7_9BILA</name>
<reference evidence="1 2" key="1">
    <citation type="submission" date="2015-01" db="EMBL/GenBank/DDBJ databases">
        <title>Evolution of Trichinella species and genotypes.</title>
        <authorList>
            <person name="Korhonen P.K."/>
            <person name="Edoardo P."/>
            <person name="Giuseppe L.R."/>
            <person name="Gasser R.B."/>
        </authorList>
    </citation>
    <scope>NUCLEOTIDE SEQUENCE [LARGE SCALE GENOMIC DNA]</scope>
    <source>
        <strain evidence="1">ISS2496</strain>
    </source>
</reference>
<organism evidence="1 2">
    <name type="scientific">Trichinella patagoniensis</name>
    <dbReference type="NCBI Taxonomy" id="990121"/>
    <lineage>
        <taxon>Eukaryota</taxon>
        <taxon>Metazoa</taxon>
        <taxon>Ecdysozoa</taxon>
        <taxon>Nematoda</taxon>
        <taxon>Enoplea</taxon>
        <taxon>Dorylaimia</taxon>
        <taxon>Trichinellida</taxon>
        <taxon>Trichinellidae</taxon>
        <taxon>Trichinella</taxon>
    </lineage>
</organism>
<keyword evidence="2" id="KW-1185">Reference proteome</keyword>
<comment type="caution">
    <text evidence="1">The sequence shown here is derived from an EMBL/GenBank/DDBJ whole genome shotgun (WGS) entry which is preliminary data.</text>
</comment>
<dbReference type="Proteomes" id="UP000054783">
    <property type="component" value="Unassembled WGS sequence"/>
</dbReference>
<sequence length="126" mass="14318">MDDEKLSSCILRKKSNFMSDKKSSKSSIFMYPVAMYVTTKGRNCGSRFLVPDTPCIWCSNRKNPCLEHVALFENLWPSCEVYVKYSVNVLVADDSKQLGTESKIIWNSKHLEWRGEGSIGGEERGV</sequence>
<proteinExistence type="predicted"/>